<name>A0AA95AGR7_RHIRH</name>
<keyword evidence="2 6" id="KW-0808">Transferase</keyword>
<protein>
    <recommendedName>
        <fullName evidence="8">Cytosine-specific methyltransferase</fullName>
        <ecNumber evidence="8">2.1.1.37</ecNumber>
    </recommendedName>
</protein>
<evidence type="ECO:0000256" key="7">
    <source>
        <dbReference type="RuleBase" id="RU000416"/>
    </source>
</evidence>
<comment type="catalytic activity">
    <reaction evidence="5 8">
        <text>a 2'-deoxycytidine in DNA + S-adenosyl-L-methionine = a 5-methyl-2'-deoxycytidine in DNA + S-adenosyl-L-homocysteine + H(+)</text>
        <dbReference type="Rhea" id="RHEA:13681"/>
        <dbReference type="Rhea" id="RHEA-COMP:11369"/>
        <dbReference type="Rhea" id="RHEA-COMP:11370"/>
        <dbReference type="ChEBI" id="CHEBI:15378"/>
        <dbReference type="ChEBI" id="CHEBI:57856"/>
        <dbReference type="ChEBI" id="CHEBI:59789"/>
        <dbReference type="ChEBI" id="CHEBI:85452"/>
        <dbReference type="ChEBI" id="CHEBI:85454"/>
        <dbReference type="EC" id="2.1.1.37"/>
    </reaction>
</comment>
<accession>A0AA95AGR7</accession>
<dbReference type="GO" id="GO:0003886">
    <property type="term" value="F:DNA (cytosine-5-)-methyltransferase activity"/>
    <property type="evidence" value="ECO:0007669"/>
    <property type="project" value="UniProtKB-EC"/>
</dbReference>
<dbReference type="EC" id="2.1.1.37" evidence="8"/>
<evidence type="ECO:0000256" key="3">
    <source>
        <dbReference type="ARBA" id="ARBA00022691"/>
    </source>
</evidence>
<dbReference type="GO" id="GO:0044027">
    <property type="term" value="P:negative regulation of gene expression via chromosomal CpG island methylation"/>
    <property type="evidence" value="ECO:0007669"/>
    <property type="project" value="TreeGrafter"/>
</dbReference>
<evidence type="ECO:0000256" key="4">
    <source>
        <dbReference type="ARBA" id="ARBA00022747"/>
    </source>
</evidence>
<dbReference type="Gene3D" id="3.40.50.150">
    <property type="entry name" value="Vaccinia Virus protein VP39"/>
    <property type="match status" value="1"/>
</dbReference>
<dbReference type="PROSITE" id="PS51679">
    <property type="entry name" value="SAM_MT_C5"/>
    <property type="match status" value="1"/>
</dbReference>
<dbReference type="PANTHER" id="PTHR10629:SF52">
    <property type="entry name" value="DNA (CYTOSINE-5)-METHYLTRANSFERASE 1"/>
    <property type="match status" value="1"/>
</dbReference>
<proteinExistence type="inferred from homology"/>
<dbReference type="NCBIfam" id="TIGR00675">
    <property type="entry name" value="dcm"/>
    <property type="match status" value="1"/>
</dbReference>
<organism evidence="9 10">
    <name type="scientific">Rhizobium rhizogenes</name>
    <name type="common">Agrobacterium rhizogenes</name>
    <dbReference type="NCBI Taxonomy" id="359"/>
    <lineage>
        <taxon>Bacteria</taxon>
        <taxon>Pseudomonadati</taxon>
        <taxon>Pseudomonadota</taxon>
        <taxon>Alphaproteobacteria</taxon>
        <taxon>Hyphomicrobiales</taxon>
        <taxon>Rhizobiaceae</taxon>
        <taxon>Rhizobium/Agrobacterium group</taxon>
        <taxon>Rhizobium</taxon>
    </lineage>
</organism>
<dbReference type="SUPFAM" id="SSF53335">
    <property type="entry name" value="S-adenosyl-L-methionine-dependent methyltransferases"/>
    <property type="match status" value="1"/>
</dbReference>
<dbReference type="PROSITE" id="PS00094">
    <property type="entry name" value="C5_MTASE_1"/>
    <property type="match status" value="1"/>
</dbReference>
<dbReference type="Proteomes" id="UP000320858">
    <property type="component" value="Unassembled WGS sequence"/>
</dbReference>
<gene>
    <name evidence="9" type="ORF">EXN24_21450</name>
</gene>
<dbReference type="GO" id="GO:0003677">
    <property type="term" value="F:DNA binding"/>
    <property type="evidence" value="ECO:0007669"/>
    <property type="project" value="TreeGrafter"/>
</dbReference>
<dbReference type="InterPro" id="IPR001525">
    <property type="entry name" value="C5_MeTfrase"/>
</dbReference>
<keyword evidence="1 6" id="KW-0489">Methyltransferase</keyword>
<keyword evidence="4" id="KW-0680">Restriction system</keyword>
<evidence type="ECO:0000313" key="9">
    <source>
        <dbReference type="EMBL" id="TRA86083.1"/>
    </source>
</evidence>
<dbReference type="Gene3D" id="3.90.120.10">
    <property type="entry name" value="DNA Methylase, subunit A, domain 2"/>
    <property type="match status" value="1"/>
</dbReference>
<reference evidence="9 10" key="1">
    <citation type="journal article" date="2019" name="Appl. Microbiol. Biotechnol.">
        <title>Differential efficiency of wild type rhizogenic strains for rol gene transformation of plants.</title>
        <authorList>
            <person name="Desmet S."/>
            <person name="De Keyser E."/>
            <person name="Van Vaerenbergh J."/>
            <person name="Baeyen S."/>
            <person name="Van Huylenbroeck J."/>
            <person name="Geelen D."/>
            <person name="Dhooghe E."/>
        </authorList>
    </citation>
    <scope>NUCLEOTIDE SEQUENCE [LARGE SCALE GENOMIC DNA]</scope>
    <source>
        <strain evidence="9 10">B 4.1</strain>
    </source>
</reference>
<dbReference type="GO" id="GO:0032259">
    <property type="term" value="P:methylation"/>
    <property type="evidence" value="ECO:0007669"/>
    <property type="project" value="UniProtKB-KW"/>
</dbReference>
<evidence type="ECO:0000256" key="8">
    <source>
        <dbReference type="RuleBase" id="RU000417"/>
    </source>
</evidence>
<dbReference type="InterPro" id="IPR029063">
    <property type="entry name" value="SAM-dependent_MTases_sf"/>
</dbReference>
<dbReference type="InterPro" id="IPR050390">
    <property type="entry name" value="C5-Methyltransferase"/>
</dbReference>
<dbReference type="AlphaFoldDB" id="A0AA95AGR7"/>
<dbReference type="PRINTS" id="PR00105">
    <property type="entry name" value="C5METTRFRASE"/>
</dbReference>
<evidence type="ECO:0000313" key="10">
    <source>
        <dbReference type="Proteomes" id="UP000320858"/>
    </source>
</evidence>
<evidence type="ECO:0000256" key="1">
    <source>
        <dbReference type="ARBA" id="ARBA00022603"/>
    </source>
</evidence>
<sequence>MDYDAPSLGEAAQAHRVYSMIDLFAGCGGLSLGFENAGFTPAFVSELNEHAMETYLANRPHELGGLRFRENRSLRCNDAHELQGKRLEQLVSDLRNLNEIDLRFDSTRPTVGGGSTLDVLTGGPPCQGYSGIGIRRSYSVDRKHIPSNQLYQRMAEVIRRMRPRVFLFENVRGLLNAKWTRDGGEPIWPDVFAEFKSIAGYEVRWKLVFAKNYGVPQNRPRVLLVGIRKDVIASTTLVDASADPEDAVKCGFLPSAGEHGYPDLVDLLGDLVDHGVDDILRSQSFPANGFETTRYPRKAQSRVAKALRRPPIWAPDMRVSLTEQEYSKHKLAVVEKFDHMLQNGGEIPEQFKTKKFSQRVLRQRWGNHEPNITATSLPDDYVHFSQPRILTVREWARLQLFPDWYVFKGKRTTGGIRRAGNPREGLFDREVPKYTQIGNAVPVGLAQAVGRHFRMILDDAFN</sequence>
<comment type="similarity">
    <text evidence="6 7">Belongs to the class I-like SAM-binding methyltransferase superfamily. C5-methyltransferase family.</text>
</comment>
<comment type="caution">
    <text evidence="9">The sequence shown here is derived from an EMBL/GenBank/DDBJ whole genome shotgun (WGS) entry which is preliminary data.</text>
</comment>
<dbReference type="EMBL" id="SGOB01000006">
    <property type="protein sequence ID" value="TRA86083.1"/>
    <property type="molecule type" value="Genomic_DNA"/>
</dbReference>
<evidence type="ECO:0000256" key="2">
    <source>
        <dbReference type="ARBA" id="ARBA00022679"/>
    </source>
</evidence>
<evidence type="ECO:0000256" key="6">
    <source>
        <dbReference type="PROSITE-ProRule" id="PRU01016"/>
    </source>
</evidence>
<dbReference type="InterPro" id="IPR018117">
    <property type="entry name" value="C5_DNA_meth_AS"/>
</dbReference>
<feature type="active site" evidence="6">
    <location>
        <position position="126"/>
    </location>
</feature>
<dbReference type="Pfam" id="PF00145">
    <property type="entry name" value="DNA_methylase"/>
    <property type="match status" value="1"/>
</dbReference>
<keyword evidence="3 6" id="KW-0949">S-adenosyl-L-methionine</keyword>
<dbReference type="PANTHER" id="PTHR10629">
    <property type="entry name" value="CYTOSINE-SPECIFIC METHYLTRANSFERASE"/>
    <property type="match status" value="1"/>
</dbReference>
<evidence type="ECO:0000256" key="5">
    <source>
        <dbReference type="ARBA" id="ARBA00047422"/>
    </source>
</evidence>
<dbReference type="GO" id="GO:0009307">
    <property type="term" value="P:DNA restriction-modification system"/>
    <property type="evidence" value="ECO:0007669"/>
    <property type="project" value="UniProtKB-KW"/>
</dbReference>